<dbReference type="EMBL" id="GGEC01081891">
    <property type="protein sequence ID" value="MBX62375.1"/>
    <property type="molecule type" value="Transcribed_RNA"/>
</dbReference>
<dbReference type="AlphaFoldDB" id="A0A2P2Q5W0"/>
<sequence length="22" mass="2830">MYKSTQRHRYTHTHYYTENLSI</sequence>
<reference evidence="1" key="1">
    <citation type="submission" date="2018-02" db="EMBL/GenBank/DDBJ databases">
        <title>Rhizophora mucronata_Transcriptome.</title>
        <authorList>
            <person name="Meera S.P."/>
            <person name="Sreeshan A."/>
            <person name="Augustine A."/>
        </authorList>
    </citation>
    <scope>NUCLEOTIDE SEQUENCE</scope>
    <source>
        <tissue evidence="1">Leaf</tissue>
    </source>
</reference>
<organism evidence="1">
    <name type="scientific">Rhizophora mucronata</name>
    <name type="common">Asiatic mangrove</name>
    <dbReference type="NCBI Taxonomy" id="61149"/>
    <lineage>
        <taxon>Eukaryota</taxon>
        <taxon>Viridiplantae</taxon>
        <taxon>Streptophyta</taxon>
        <taxon>Embryophyta</taxon>
        <taxon>Tracheophyta</taxon>
        <taxon>Spermatophyta</taxon>
        <taxon>Magnoliopsida</taxon>
        <taxon>eudicotyledons</taxon>
        <taxon>Gunneridae</taxon>
        <taxon>Pentapetalae</taxon>
        <taxon>rosids</taxon>
        <taxon>fabids</taxon>
        <taxon>Malpighiales</taxon>
        <taxon>Rhizophoraceae</taxon>
        <taxon>Rhizophora</taxon>
    </lineage>
</organism>
<accession>A0A2P2Q5W0</accession>
<protein>
    <submittedName>
        <fullName evidence="1">Uncharacterized protein</fullName>
    </submittedName>
</protein>
<proteinExistence type="predicted"/>
<evidence type="ECO:0000313" key="1">
    <source>
        <dbReference type="EMBL" id="MBX62375.1"/>
    </source>
</evidence>
<name>A0A2P2Q5W0_RHIMU</name>